<feature type="region of interest" description="Disordered" evidence="1">
    <location>
        <begin position="29"/>
        <end position="60"/>
    </location>
</feature>
<comment type="caution">
    <text evidence="2">The sequence shown here is derived from an EMBL/GenBank/DDBJ whole genome shotgun (WGS) entry which is preliminary data.</text>
</comment>
<accession>A0A918IF28</accession>
<organism evidence="2 3">
    <name type="scientific">Streptomyces filipinensis</name>
    <dbReference type="NCBI Taxonomy" id="66887"/>
    <lineage>
        <taxon>Bacteria</taxon>
        <taxon>Bacillati</taxon>
        <taxon>Actinomycetota</taxon>
        <taxon>Actinomycetes</taxon>
        <taxon>Kitasatosporales</taxon>
        <taxon>Streptomycetaceae</taxon>
        <taxon>Streptomyces</taxon>
    </lineage>
</organism>
<protein>
    <submittedName>
        <fullName evidence="2">Uncharacterized protein</fullName>
    </submittedName>
</protein>
<proteinExistence type="predicted"/>
<sequence>MTGTLRGTPAVPYAHRAAYGALTVRRRSEPPFSSVRFSRGPADWPGPGEGPPAVRRHPGGAAAGVVRQFRTVA</sequence>
<evidence type="ECO:0000256" key="1">
    <source>
        <dbReference type="SAM" id="MobiDB-lite"/>
    </source>
</evidence>
<evidence type="ECO:0000313" key="3">
    <source>
        <dbReference type="Proteomes" id="UP000618795"/>
    </source>
</evidence>
<dbReference type="AlphaFoldDB" id="A0A918IF28"/>
<keyword evidence="3" id="KW-1185">Reference proteome</keyword>
<reference evidence="2" key="1">
    <citation type="journal article" date="2014" name="Int. J. Syst. Evol. Microbiol.">
        <title>Complete genome sequence of Corynebacterium casei LMG S-19264T (=DSM 44701T), isolated from a smear-ripened cheese.</title>
        <authorList>
            <consortium name="US DOE Joint Genome Institute (JGI-PGF)"/>
            <person name="Walter F."/>
            <person name="Albersmeier A."/>
            <person name="Kalinowski J."/>
            <person name="Ruckert C."/>
        </authorList>
    </citation>
    <scope>NUCLEOTIDE SEQUENCE</scope>
    <source>
        <strain evidence="2">JCM 4369</strain>
    </source>
</reference>
<name>A0A918IF28_9ACTN</name>
<gene>
    <name evidence="2" type="ORF">GCM10010260_55990</name>
</gene>
<dbReference type="Proteomes" id="UP000618795">
    <property type="component" value="Unassembled WGS sequence"/>
</dbReference>
<reference evidence="2" key="2">
    <citation type="submission" date="2020-09" db="EMBL/GenBank/DDBJ databases">
        <authorList>
            <person name="Sun Q."/>
            <person name="Ohkuma M."/>
        </authorList>
    </citation>
    <scope>NUCLEOTIDE SEQUENCE</scope>
    <source>
        <strain evidence="2">JCM 4369</strain>
    </source>
</reference>
<evidence type="ECO:0000313" key="2">
    <source>
        <dbReference type="EMBL" id="GGV10166.1"/>
    </source>
</evidence>
<dbReference type="EMBL" id="BMTD01000013">
    <property type="protein sequence ID" value="GGV10166.1"/>
    <property type="molecule type" value="Genomic_DNA"/>
</dbReference>